<sequence>MNRNRLPLSYYERLKSGEYTCIAQCGKQFYVAKEHGILPLIQWIQGDEVELSGAVIYDRIVGKAAAMLFRYAKIKELHTFTISALAKQVLEEGGVPCFYEQEVPYVINRKGDGMCPMEQSVLEIENVEEGYRILCEKAKR</sequence>
<dbReference type="SUPFAM" id="SSF53927">
    <property type="entry name" value="Cytidine deaminase-like"/>
    <property type="match status" value="1"/>
</dbReference>
<accession>A0ABT1SKW8</accession>
<proteinExistence type="predicted"/>
<keyword evidence="2" id="KW-1185">Reference proteome</keyword>
<protein>
    <submittedName>
        <fullName evidence="1">DUF1893 domain-containing protein</fullName>
    </submittedName>
</protein>
<comment type="caution">
    <text evidence="1">The sequence shown here is derived from an EMBL/GenBank/DDBJ whole genome shotgun (WGS) entry which is preliminary data.</text>
</comment>
<evidence type="ECO:0000313" key="2">
    <source>
        <dbReference type="Proteomes" id="UP001524435"/>
    </source>
</evidence>
<reference evidence="1 2" key="1">
    <citation type="submission" date="2022-06" db="EMBL/GenBank/DDBJ databases">
        <title>Isolation of gut microbiota from human fecal samples.</title>
        <authorList>
            <person name="Pamer E.G."/>
            <person name="Barat B."/>
            <person name="Waligurski E."/>
            <person name="Medina S."/>
            <person name="Paddock L."/>
            <person name="Mostad J."/>
        </authorList>
    </citation>
    <scope>NUCLEOTIDE SEQUENCE [LARGE SCALE GENOMIC DNA]</scope>
    <source>
        <strain evidence="1 2">DFI.6.1</strain>
    </source>
</reference>
<organism evidence="1 2">
    <name type="scientific">Massilicoli timonensis</name>
    <dbReference type="NCBI Taxonomy" id="2015901"/>
    <lineage>
        <taxon>Bacteria</taxon>
        <taxon>Bacillati</taxon>
        <taxon>Bacillota</taxon>
        <taxon>Erysipelotrichia</taxon>
        <taxon>Erysipelotrichales</taxon>
        <taxon>Erysipelotrichaceae</taxon>
        <taxon>Massilicoli</taxon>
    </lineage>
</organism>
<dbReference type="InterPro" id="IPR037081">
    <property type="entry name" value="Hyp_TM1506"/>
</dbReference>
<dbReference type="EMBL" id="JANGCH010000007">
    <property type="protein sequence ID" value="MCQ5121865.1"/>
    <property type="molecule type" value="Genomic_DNA"/>
</dbReference>
<gene>
    <name evidence="1" type="ORF">NE663_06265</name>
</gene>
<evidence type="ECO:0000313" key="1">
    <source>
        <dbReference type="EMBL" id="MCQ5121865.1"/>
    </source>
</evidence>
<name>A0ABT1SKW8_9FIRM</name>
<dbReference type="InterPro" id="IPR016193">
    <property type="entry name" value="Cytidine_deaminase-like"/>
</dbReference>
<dbReference type="Proteomes" id="UP001524435">
    <property type="component" value="Unassembled WGS sequence"/>
</dbReference>
<dbReference type="InterPro" id="IPR015067">
    <property type="entry name" value="DUF1893_TM1506-like"/>
</dbReference>
<dbReference type="Gene3D" id="3.40.140.30">
    <property type="entry name" value="Hypothetical protein TM1506"/>
    <property type="match status" value="1"/>
</dbReference>
<dbReference type="Pfam" id="PF08973">
    <property type="entry name" value="TM1506"/>
    <property type="match status" value="1"/>
</dbReference>
<dbReference type="RefSeq" id="WP_256197785.1">
    <property type="nucleotide sequence ID" value="NZ_CANTYB010000028.1"/>
</dbReference>